<keyword evidence="8" id="KW-1185">Reference proteome</keyword>
<evidence type="ECO:0000256" key="2">
    <source>
        <dbReference type="ARBA" id="ARBA00023008"/>
    </source>
</evidence>
<dbReference type="PROSITE" id="PS51352">
    <property type="entry name" value="THIOREDOXIN_2"/>
    <property type="match status" value="1"/>
</dbReference>
<dbReference type="PANTHER" id="PTHR12151">
    <property type="entry name" value="ELECTRON TRANSPORT PROTIN SCO1/SENC FAMILY MEMBER"/>
    <property type="match status" value="1"/>
</dbReference>
<feature type="binding site" evidence="3">
    <location>
        <position position="78"/>
    </location>
    <ligand>
        <name>Cu cation</name>
        <dbReference type="ChEBI" id="CHEBI:23378"/>
    </ligand>
</feature>
<dbReference type="CDD" id="cd02968">
    <property type="entry name" value="SCO"/>
    <property type="match status" value="1"/>
</dbReference>
<evidence type="ECO:0000256" key="1">
    <source>
        <dbReference type="ARBA" id="ARBA00010996"/>
    </source>
</evidence>
<dbReference type="Proteomes" id="UP000198629">
    <property type="component" value="Unassembled WGS sequence"/>
</dbReference>
<comment type="similarity">
    <text evidence="1">Belongs to the SCO1/2 family.</text>
</comment>
<evidence type="ECO:0000256" key="4">
    <source>
        <dbReference type="PIRSR" id="PIRSR603782-2"/>
    </source>
</evidence>
<keyword evidence="4" id="KW-1015">Disulfide bond</keyword>
<dbReference type="FunFam" id="3.40.30.10:FF:000013">
    <property type="entry name" value="Blast:Protein SCO1 homolog, mitochondrial"/>
    <property type="match status" value="1"/>
</dbReference>
<dbReference type="EMBL" id="FNFX01000003">
    <property type="protein sequence ID" value="SDK58819.1"/>
    <property type="molecule type" value="Genomic_DNA"/>
</dbReference>
<feature type="domain" description="Thioredoxin" evidence="6">
    <location>
        <begin position="22"/>
        <end position="197"/>
    </location>
</feature>
<organism evidence="7 8">
    <name type="scientific">Methylophilus rhizosphaerae</name>
    <dbReference type="NCBI Taxonomy" id="492660"/>
    <lineage>
        <taxon>Bacteria</taxon>
        <taxon>Pseudomonadati</taxon>
        <taxon>Pseudomonadota</taxon>
        <taxon>Betaproteobacteria</taxon>
        <taxon>Nitrosomonadales</taxon>
        <taxon>Methylophilaceae</taxon>
        <taxon>Methylophilus</taxon>
    </lineage>
</organism>
<feature type="binding site" evidence="3">
    <location>
        <position position="74"/>
    </location>
    <ligand>
        <name>Cu cation</name>
        <dbReference type="ChEBI" id="CHEBI:23378"/>
    </ligand>
</feature>
<keyword evidence="2 3" id="KW-0186">Copper</keyword>
<evidence type="ECO:0000313" key="7">
    <source>
        <dbReference type="EMBL" id="SDK58819.1"/>
    </source>
</evidence>
<evidence type="ECO:0000256" key="5">
    <source>
        <dbReference type="SAM" id="SignalP"/>
    </source>
</evidence>
<feature type="binding site" evidence="3">
    <location>
        <position position="163"/>
    </location>
    <ligand>
        <name>Cu cation</name>
        <dbReference type="ChEBI" id="CHEBI:23378"/>
    </ligand>
</feature>
<dbReference type="SUPFAM" id="SSF52833">
    <property type="entry name" value="Thioredoxin-like"/>
    <property type="match status" value="1"/>
</dbReference>
<dbReference type="PROSITE" id="PS51257">
    <property type="entry name" value="PROKAR_LIPOPROTEIN"/>
    <property type="match status" value="1"/>
</dbReference>
<dbReference type="GO" id="GO:0046872">
    <property type="term" value="F:metal ion binding"/>
    <property type="evidence" value="ECO:0007669"/>
    <property type="project" value="UniProtKB-KW"/>
</dbReference>
<name>A0A1G9D4H5_9PROT</name>
<protein>
    <submittedName>
        <fullName evidence="7">Protein SCO1/2</fullName>
    </submittedName>
</protein>
<gene>
    <name evidence="7" type="ORF">SAMN05192566_1780</name>
</gene>
<evidence type="ECO:0000256" key="3">
    <source>
        <dbReference type="PIRSR" id="PIRSR603782-1"/>
    </source>
</evidence>
<feature type="chain" id="PRO_5011690043" evidence="5">
    <location>
        <begin position="30"/>
        <end position="197"/>
    </location>
</feature>
<feature type="disulfide bond" description="Redox-active" evidence="4">
    <location>
        <begin position="74"/>
        <end position="78"/>
    </location>
</feature>
<dbReference type="Pfam" id="PF02630">
    <property type="entry name" value="SCO1-SenC"/>
    <property type="match status" value="1"/>
</dbReference>
<dbReference type="PANTHER" id="PTHR12151:SF25">
    <property type="entry name" value="LINALOOL DEHYDRATASE_ISOMERASE DOMAIN-CONTAINING PROTEIN"/>
    <property type="match status" value="1"/>
</dbReference>
<dbReference type="RefSeq" id="WP_091471931.1">
    <property type="nucleotide sequence ID" value="NZ_FNFX01000003.1"/>
</dbReference>
<sequence>MRAHFMWRWVMGFMLLGLLAGCQPGGSHASFIGTDLTGTHFGKPLTLTDHTGKLRSINDFKGKVVVLFFGYTHCPDVCPTTMSDLKQTMKLLGDKADDVQVLFVTVDPERDTQEVLAQFVPGFDARFIGLRGTPAEVAANLAEYKVYAAKVTEPGQSGYTMDHSAGLYVFDKTGAPRIYLGYGEKPANIAHDLKLLM</sequence>
<keyword evidence="5" id="KW-0732">Signal</keyword>
<dbReference type="Gene3D" id="3.40.30.10">
    <property type="entry name" value="Glutaredoxin"/>
    <property type="match status" value="1"/>
</dbReference>
<reference evidence="8" key="1">
    <citation type="submission" date="2016-10" db="EMBL/GenBank/DDBJ databases">
        <authorList>
            <person name="Varghese N."/>
            <person name="Submissions S."/>
        </authorList>
    </citation>
    <scope>NUCLEOTIDE SEQUENCE [LARGE SCALE GENOMIC DNA]</scope>
    <source>
        <strain evidence="8">CBMB127</strain>
    </source>
</reference>
<dbReference type="AlphaFoldDB" id="A0A1G9D4H5"/>
<dbReference type="OrthoDB" id="9790194at2"/>
<evidence type="ECO:0000259" key="6">
    <source>
        <dbReference type="PROSITE" id="PS51352"/>
    </source>
</evidence>
<keyword evidence="3" id="KW-0479">Metal-binding</keyword>
<accession>A0A1G9D4H5</accession>
<dbReference type="STRING" id="492660.SAMN05192566_1780"/>
<dbReference type="InterPro" id="IPR003782">
    <property type="entry name" value="SCO1/SenC"/>
</dbReference>
<dbReference type="InterPro" id="IPR013766">
    <property type="entry name" value="Thioredoxin_domain"/>
</dbReference>
<feature type="signal peptide" evidence="5">
    <location>
        <begin position="1"/>
        <end position="29"/>
    </location>
</feature>
<dbReference type="InterPro" id="IPR036249">
    <property type="entry name" value="Thioredoxin-like_sf"/>
</dbReference>
<proteinExistence type="inferred from homology"/>
<evidence type="ECO:0000313" key="8">
    <source>
        <dbReference type="Proteomes" id="UP000198629"/>
    </source>
</evidence>